<dbReference type="GeneID" id="918443"/>
<reference evidence="1 2" key="7">
    <citation type="journal article" date="2000" name="Virology">
        <title>Characterization of a beta-1,3-glucanase encoded by chlorella virus PBCV-1.</title>
        <authorList>
            <person name="Sun L."/>
            <person name="Gurnon J.R."/>
            <person name="Adams B.J."/>
            <person name="Graves M.V."/>
            <person name="Van Etten J.L."/>
        </authorList>
    </citation>
    <scope>NUCLEOTIDE SEQUENCE [LARGE SCALE GENOMIC DNA]</scope>
</reference>
<sequence>MVSNTLLIFVFCFLFFRSFAFLCNSRQHIFIHFPPFIVENEYFGGFYRFCDWMMKHTISNFVHFILVISKNWLRHYLCHRRHFD</sequence>
<reference evidence="1 2" key="4">
    <citation type="journal article" date="1996" name="Virology">
        <title>Analysis of 76 kb of the chlorella virus PBCV-1 330-kb genome: map positions 182 to 258.</title>
        <authorList>
            <person name="Kutish G.F."/>
            <person name="Li Y."/>
            <person name="Lu Z."/>
            <person name="Furuta M."/>
            <person name="Rock D.L."/>
            <person name="Van Etten J.L."/>
        </authorList>
    </citation>
    <scope>NUCLEOTIDE SEQUENCE [LARGE SCALE GENOMIC DNA]</scope>
</reference>
<evidence type="ECO:0000313" key="1">
    <source>
        <dbReference type="EMBL" id="AAC96620.2"/>
    </source>
</evidence>
<reference evidence="1 2" key="6">
    <citation type="journal article" date="1999" name="Virology">
        <title>Chlorella virus PBCV-1 encodes a functional homospermidine synthase.</title>
        <authorList>
            <person name="Kaiser A."/>
            <person name="Vollmert M."/>
            <person name="Tholl D."/>
            <person name="Graves M.V."/>
            <person name="Gurnon J.R."/>
            <person name="Xing W."/>
            <person name="Lisec A.D."/>
            <person name="Nickerson K.W."/>
            <person name="Van Etten J.L."/>
        </authorList>
    </citation>
    <scope>NUCLEOTIDE SEQUENCE [LARGE SCALE GENOMIC DNA]</scope>
</reference>
<dbReference type="RefSeq" id="NP_048602.2">
    <property type="nucleotide sequence ID" value="NC_000852.5"/>
</dbReference>
<reference evidence="1 2" key="3">
    <citation type="journal article" date="1996" name="Virology">
        <title>Analysis of 94 kb of the chlorella virus PBCV-1 330-kb genome: map positions 88 to 182.</title>
        <authorList>
            <person name="Lu Z."/>
            <person name="Li Y."/>
            <person name="Que Q."/>
            <person name="Kutish G.F."/>
            <person name="Rock D.L."/>
            <person name="Van Etten J.L."/>
        </authorList>
    </citation>
    <scope>NUCLEOTIDE SEQUENCE [LARGE SCALE GENOMIC DNA]</scope>
</reference>
<gene>
    <name evidence="1" type="primary">a252aL</name>
</gene>
<protein>
    <submittedName>
        <fullName evidence="1">Uncharacterized protein</fullName>
    </submittedName>
</protein>
<organismHost>
    <name type="scientific">Chlorella</name>
    <dbReference type="NCBI Taxonomy" id="3071"/>
</organismHost>
<organism evidence="1 2">
    <name type="scientific">Paramecium bursaria Chlorella virus 1</name>
    <name type="common">PBCV-1</name>
    <dbReference type="NCBI Taxonomy" id="10506"/>
    <lineage>
        <taxon>Viruses</taxon>
        <taxon>Varidnaviria</taxon>
        <taxon>Bamfordvirae</taxon>
        <taxon>Nucleocytoviricota</taxon>
        <taxon>Megaviricetes</taxon>
        <taxon>Algavirales</taxon>
        <taxon>Phycodnaviridae</taxon>
        <taxon>Chlorovirus</taxon>
        <taxon>Chlorovirus vanettense</taxon>
    </lineage>
</organism>
<keyword evidence="2" id="KW-1185">Reference proteome</keyword>
<proteinExistence type="predicted"/>
<evidence type="ECO:0000313" key="2">
    <source>
        <dbReference type="Proteomes" id="UP000000862"/>
    </source>
</evidence>
<dbReference type="Proteomes" id="UP000000862">
    <property type="component" value="Segment"/>
</dbReference>
<accession>A0AA97PWD4</accession>
<reference evidence="1 2" key="8">
    <citation type="journal article" date="2010" name="J. Virol.">
        <title>Microarray analysis of Paramecium bursaria chlorella virus 1 transcription.</title>
        <authorList>
            <person name="Yanai-Balser G.M."/>
            <person name="Duncan G.A."/>
            <person name="Eudy J.D."/>
            <person name="Wang D."/>
            <person name="Li X."/>
            <person name="Agarkova I.V."/>
            <person name="Dunigan D.D."/>
            <person name="Van Etten J.L."/>
        </authorList>
    </citation>
    <scope>NUCLEOTIDE SEQUENCE [LARGE SCALE GENOMIC DNA]</scope>
</reference>
<reference evidence="1 2" key="5">
    <citation type="journal article" date="1997" name="Virology">
        <title>Analysis of 74 kb of DNA located at the right end of the 330-kb chlorella virus PBCV-1 genome.</title>
        <authorList>
            <person name="Li Y."/>
            <person name="Lu Z."/>
            <person name="Sun L."/>
            <person name="Ropp S."/>
            <person name="Kutish G.F."/>
            <person name="Rock D.L."/>
            <person name="Van Etten J.L."/>
        </authorList>
    </citation>
    <scope>NUCLEOTIDE SEQUENCE [LARGE SCALE GENOMIC DNA]</scope>
</reference>
<name>A0AA97PWD4_PBCV1</name>
<dbReference type="EMBL" id="JF411744">
    <property type="protein sequence ID" value="AAC96620.2"/>
    <property type="molecule type" value="Genomic_DNA"/>
</dbReference>
<reference evidence="1 2" key="2">
    <citation type="journal article" date="1995" name="Virology">
        <title>Analysis of 43 kb of the Chlorella virus PBCV-1 330-kb genome: map positions 45 to 88.</title>
        <authorList>
            <person name="Li Y."/>
            <person name="Lu Z."/>
            <person name="Burbank D.E."/>
            <person name="Kutish G.F."/>
            <person name="Rock D.L."/>
            <person name="Van Etten J.L."/>
        </authorList>
    </citation>
    <scope>NUCLEOTIDE SEQUENCE [LARGE SCALE GENOMIC DNA]</scope>
</reference>
<dbReference type="KEGG" id="vg:918443"/>
<reference evidence="1 2" key="1">
    <citation type="journal article" date="1995" name="Virology">
        <title>Analysis of 45 kb of DNA located at the left end of the chlorella virus PBCV-1 genome.</title>
        <authorList>
            <person name="Lu Z."/>
            <person name="Li Y."/>
            <person name="Zhang Y."/>
            <person name="Kutish G.F."/>
            <person name="Rock D.L."/>
            <person name="Van Etten J.L."/>
        </authorList>
    </citation>
    <scope>NUCLEOTIDE SEQUENCE [LARGE SCALE GENOMIC DNA]</scope>
</reference>